<evidence type="ECO:0000256" key="1">
    <source>
        <dbReference type="SAM" id="Phobius"/>
    </source>
</evidence>
<proteinExistence type="predicted"/>
<dbReference type="STRING" id="340177.Cag_1723"/>
<keyword evidence="1" id="KW-0472">Membrane</keyword>
<name>Q3APV1_CHLCH</name>
<dbReference type="KEGG" id="cch:Cag_1723"/>
<reference evidence="2" key="1">
    <citation type="submission" date="2005-08" db="EMBL/GenBank/DDBJ databases">
        <title>Complete sequence of Chlorobium chlorochromatii CaD3.</title>
        <authorList>
            <person name="Copeland A."/>
            <person name="Lucas S."/>
            <person name="Lapidus A."/>
            <person name="Barry K."/>
            <person name="Detter J.C."/>
            <person name="Glavina T."/>
            <person name="Hammon N."/>
            <person name="Israni S."/>
            <person name="Pitluck S."/>
            <person name="Bryant D."/>
            <person name="Schmutz J."/>
            <person name="Larimer F."/>
            <person name="Land M."/>
            <person name="Kyrpides N."/>
            <person name="Ivanova N."/>
            <person name="Richardson P."/>
        </authorList>
    </citation>
    <scope>NUCLEOTIDE SEQUENCE [LARGE SCALE GENOMIC DNA]</scope>
    <source>
        <strain evidence="2">CaD3</strain>
    </source>
</reference>
<evidence type="ECO:0000313" key="2">
    <source>
        <dbReference type="EMBL" id="ABB28974.1"/>
    </source>
</evidence>
<sequence>MLQFWDVKTRWCQRLHFFLRGGIAIAGSLLVYGTLFAADNTLAPQSISSPWRIALGTQWSHEHPELSYTTLNDSTNPELSINQWSTNDFTPHVSRGTLEKQLSSSSAFSFSYNQESATSLLVGKKNVLIPLPFLRFLLRRPAIMVRTTMQAPVTLNIHQLRLRYEHAITRQAGIELGGALGMQALYTQAKAAFPVLGYSKEEYFLLLPLVSLYARSEPLQRVRYTLRAEYLPIRIASTEGTVADVECTMEYKLNARFFVGVGGRYALKSFSREDENEHLDVSYPLLGAMFYTGIFL</sequence>
<gene>
    <name evidence="2" type="ordered locus">Cag_1723</name>
</gene>
<dbReference type="HOGENOM" id="CLU_939076_0_0_10"/>
<keyword evidence="1" id="KW-1133">Transmembrane helix</keyword>
<organism evidence="2">
    <name type="scientific">Chlorobium chlorochromatii (strain CaD3)</name>
    <dbReference type="NCBI Taxonomy" id="340177"/>
    <lineage>
        <taxon>Bacteria</taxon>
        <taxon>Pseudomonadati</taxon>
        <taxon>Chlorobiota</taxon>
        <taxon>Chlorobiia</taxon>
        <taxon>Chlorobiales</taxon>
        <taxon>Chlorobiaceae</taxon>
        <taxon>Chlorobium/Pelodictyon group</taxon>
        <taxon>Chlorobium</taxon>
    </lineage>
</organism>
<accession>Q3APV1</accession>
<dbReference type="EMBL" id="CP000108">
    <property type="protein sequence ID" value="ABB28974.1"/>
    <property type="molecule type" value="Genomic_DNA"/>
</dbReference>
<protein>
    <recommendedName>
        <fullName evidence="3">Outer membrane protein beta-barrel domain-containing protein</fullName>
    </recommendedName>
</protein>
<feature type="transmembrane region" description="Helical" evidence="1">
    <location>
        <begin position="17"/>
        <end position="38"/>
    </location>
</feature>
<evidence type="ECO:0008006" key="3">
    <source>
        <dbReference type="Google" id="ProtNLM"/>
    </source>
</evidence>
<dbReference type="AlphaFoldDB" id="Q3APV1"/>
<keyword evidence="1" id="KW-0812">Transmembrane</keyword>